<keyword evidence="3" id="KW-1185">Reference proteome</keyword>
<evidence type="ECO:0000313" key="2">
    <source>
        <dbReference type="EMBL" id="PLW81468.1"/>
    </source>
</evidence>
<feature type="transmembrane region" description="Helical" evidence="1">
    <location>
        <begin position="103"/>
        <end position="126"/>
    </location>
</feature>
<dbReference type="Proteomes" id="UP000234845">
    <property type="component" value="Unassembled WGS sequence"/>
</dbReference>
<sequence>MSTLDLIDERYPHKVSAEFNARKLAEETAATFVKEYGFHDEQVRVIAPGDSHLESKVEPEDRRIAGTLVRSHVVLGLAFLVAGLIIAWLLVTFGPPITRSNPIMTFIPFVLLLPMIGMLIAGAISLRPDHDLVVHQARTASEEGHWTVVVHCASHDEQNRAKDLLGDSVRTL</sequence>
<organism evidence="2 3">
    <name type="scientific">Kineobactrum sediminis</name>
    <dbReference type="NCBI Taxonomy" id="1905677"/>
    <lineage>
        <taxon>Bacteria</taxon>
        <taxon>Pseudomonadati</taxon>
        <taxon>Pseudomonadota</taxon>
        <taxon>Gammaproteobacteria</taxon>
        <taxon>Cellvibrionales</taxon>
        <taxon>Halieaceae</taxon>
        <taxon>Kineobactrum</taxon>
    </lineage>
</organism>
<evidence type="ECO:0000313" key="3">
    <source>
        <dbReference type="Proteomes" id="UP000234845"/>
    </source>
</evidence>
<name>A0A2N5XZ97_9GAMM</name>
<reference evidence="3" key="1">
    <citation type="submission" date="2017-11" db="EMBL/GenBank/DDBJ databases">
        <title>The draft genome sequence of Chromatocurvus sp. F02.</title>
        <authorList>
            <person name="Du Z.-J."/>
            <person name="Chang Y.-Q."/>
        </authorList>
    </citation>
    <scope>NUCLEOTIDE SEQUENCE [LARGE SCALE GENOMIC DNA]</scope>
    <source>
        <strain evidence="3">F02</strain>
    </source>
</reference>
<dbReference type="AlphaFoldDB" id="A0A2N5XZ97"/>
<feature type="transmembrane region" description="Helical" evidence="1">
    <location>
        <begin position="72"/>
        <end position="91"/>
    </location>
</feature>
<keyword evidence="1" id="KW-0472">Membrane</keyword>
<evidence type="ECO:0000256" key="1">
    <source>
        <dbReference type="SAM" id="Phobius"/>
    </source>
</evidence>
<keyword evidence="1" id="KW-1133">Transmembrane helix</keyword>
<gene>
    <name evidence="2" type="ORF">CWI75_15710</name>
</gene>
<accession>A0A2N5XZ97</accession>
<dbReference type="OrthoDB" id="8562850at2"/>
<protein>
    <submittedName>
        <fullName evidence="2">Uncharacterized protein</fullName>
    </submittedName>
</protein>
<proteinExistence type="predicted"/>
<keyword evidence="1" id="KW-0812">Transmembrane</keyword>
<comment type="caution">
    <text evidence="2">The sequence shown here is derived from an EMBL/GenBank/DDBJ whole genome shotgun (WGS) entry which is preliminary data.</text>
</comment>
<dbReference type="EMBL" id="PKLZ01000013">
    <property type="protein sequence ID" value="PLW81468.1"/>
    <property type="molecule type" value="Genomic_DNA"/>
</dbReference>
<dbReference type="RefSeq" id="WP_101522475.1">
    <property type="nucleotide sequence ID" value="NZ_PKLZ01000013.1"/>
</dbReference>